<organism evidence="2 3">
    <name type="scientific">Ralstonia insidiosa</name>
    <dbReference type="NCBI Taxonomy" id="190721"/>
    <lineage>
        <taxon>Bacteria</taxon>
        <taxon>Pseudomonadati</taxon>
        <taxon>Pseudomonadota</taxon>
        <taxon>Betaproteobacteria</taxon>
        <taxon>Burkholderiales</taxon>
        <taxon>Burkholderiaceae</taxon>
        <taxon>Ralstonia</taxon>
    </lineage>
</organism>
<name>A0AAC9FSA6_9RALS</name>
<evidence type="ECO:0000313" key="2">
    <source>
        <dbReference type="EMBL" id="ANH74864.1"/>
    </source>
</evidence>
<evidence type="ECO:0000256" key="1">
    <source>
        <dbReference type="SAM" id="MobiDB-lite"/>
    </source>
</evidence>
<protein>
    <submittedName>
        <fullName evidence="2">Uncharacterized protein</fullName>
    </submittedName>
</protein>
<accession>A0AAC9FSA6</accession>
<feature type="compositionally biased region" description="Basic and acidic residues" evidence="1">
    <location>
        <begin position="7"/>
        <end position="20"/>
    </location>
</feature>
<proteinExistence type="predicted"/>
<feature type="region of interest" description="Disordered" evidence="1">
    <location>
        <begin position="1"/>
        <end position="32"/>
    </location>
</feature>
<dbReference type="AlphaFoldDB" id="A0AAC9FSA6"/>
<evidence type="ECO:0000313" key="3">
    <source>
        <dbReference type="Proteomes" id="UP000077927"/>
    </source>
</evidence>
<reference evidence="2 3" key="1">
    <citation type="submission" date="2015-09" db="EMBL/GenBank/DDBJ databases">
        <authorList>
            <person name="Xu Y."/>
            <person name="Nagy A."/>
            <person name="Liu N.T."/>
            <person name="Nou X."/>
        </authorList>
    </citation>
    <scope>NUCLEOTIDE SEQUENCE [LARGE SCALE GENOMIC DNA]</scope>
    <source>
        <strain evidence="2 3">FC1138</strain>
    </source>
</reference>
<gene>
    <name evidence="2" type="ORF">ACS15_2179</name>
</gene>
<dbReference type="KEGG" id="rin:ACS15_2179"/>
<sequence>MHRRKMREGPEWAARHKEGETGGGGTGRANARGNRFGAILAQRWQASRRKIASVVPGRRDALRAAVEYRLTGGYPGTR</sequence>
<dbReference type="EMBL" id="CP012605">
    <property type="protein sequence ID" value="ANH74864.1"/>
    <property type="molecule type" value="Genomic_DNA"/>
</dbReference>
<dbReference type="Proteomes" id="UP000077927">
    <property type="component" value="Chromosome 1"/>
</dbReference>